<name>M7Y265_9BACT</name>
<accession>M7Y265</accession>
<keyword evidence="2" id="KW-1185">Reference proteome</keyword>
<organism evidence="1 2">
    <name type="scientific">Mariniradius saccharolyticus AK6</name>
    <dbReference type="NCBI Taxonomy" id="1239962"/>
    <lineage>
        <taxon>Bacteria</taxon>
        <taxon>Pseudomonadati</taxon>
        <taxon>Bacteroidota</taxon>
        <taxon>Cytophagia</taxon>
        <taxon>Cytophagales</taxon>
        <taxon>Cyclobacteriaceae</taxon>
        <taxon>Mariniradius</taxon>
    </lineage>
</organism>
<dbReference type="AlphaFoldDB" id="M7Y265"/>
<evidence type="ECO:0000313" key="2">
    <source>
        <dbReference type="Proteomes" id="UP000010953"/>
    </source>
</evidence>
<comment type="caution">
    <text evidence="1">The sequence shown here is derived from an EMBL/GenBank/DDBJ whole genome shotgun (WGS) entry which is preliminary data.</text>
</comment>
<dbReference type="STRING" id="1239962.C943_03153"/>
<proteinExistence type="predicted"/>
<gene>
    <name evidence="1" type="ORF">C943_03153</name>
</gene>
<dbReference type="Proteomes" id="UP000010953">
    <property type="component" value="Unassembled WGS sequence"/>
</dbReference>
<dbReference type="EMBL" id="AMZY02000004">
    <property type="protein sequence ID" value="EMS34832.1"/>
    <property type="molecule type" value="Genomic_DNA"/>
</dbReference>
<reference evidence="1" key="1">
    <citation type="submission" date="2013-01" db="EMBL/GenBank/DDBJ databases">
        <title>Genome assembly of Mariniradius saccharolyticus AK6.</title>
        <authorList>
            <person name="Vaidya B."/>
            <person name="Khatri I."/>
            <person name="Tanuku N.R.S."/>
            <person name="Subramanian S."/>
            <person name="Pinnaka A."/>
        </authorList>
    </citation>
    <scope>NUCLEOTIDE SEQUENCE [LARGE SCALE GENOMIC DNA]</scope>
    <source>
        <strain evidence="1">AK6</strain>
    </source>
</reference>
<evidence type="ECO:0000313" key="1">
    <source>
        <dbReference type="EMBL" id="EMS34832.1"/>
    </source>
</evidence>
<dbReference type="InParanoid" id="M7Y265"/>
<protein>
    <submittedName>
        <fullName evidence="1">Uncharacterized protein</fullName>
    </submittedName>
</protein>
<sequence>MEFSDAEAAFILILKIPLRIRFFKILSLKLGHFDGIEADFG</sequence>